<feature type="region of interest" description="Disordered" evidence="2">
    <location>
        <begin position="254"/>
        <end position="295"/>
    </location>
</feature>
<sequence>MNILPKKSWHVRTKKNIERVRRDEEKAAEEEKERQRRIALAEQEARTELLRSRTRKRQHDQIECADLPTPAIDPSAESSSGKVVKSSKDISLDQGGHINFFKDIEAGLQQDGKNKEHEAEKKAEQEKWEKNMGLLTYLGQSAVESQNDLPWYLKKRCGDEKHKASQDPLLEMRKHLDKRHKHKHTDRDREKRHHSKHKSGSSSQHTPNSSGKGGERSSSSGAPKPGKTIEQLRAERLRREMAEKQKIAAVVARARGENVEETDARDVSDVDRDRSRRYNSVYNPNFVKPASGHRR</sequence>
<feature type="domain" description="CBF1-interacting co-repressor CIR N-terminal" evidence="3">
    <location>
        <begin position="8"/>
        <end position="44"/>
    </location>
</feature>
<comment type="caution">
    <text evidence="4">The sequence shown here is derived from an EMBL/GenBank/DDBJ whole genome shotgun (WGS) entry which is preliminary data.</text>
</comment>
<feature type="region of interest" description="Disordered" evidence="2">
    <location>
        <begin position="49"/>
        <end position="88"/>
    </location>
</feature>
<evidence type="ECO:0000259" key="3">
    <source>
        <dbReference type="SMART" id="SM01083"/>
    </source>
</evidence>
<keyword evidence="5" id="KW-1185">Reference proteome</keyword>
<dbReference type="InterPro" id="IPR039875">
    <property type="entry name" value="LENG1-like"/>
</dbReference>
<dbReference type="AlphaFoldDB" id="A0ABD0K8J5"/>
<dbReference type="PANTHER" id="PTHR22093:SF0">
    <property type="entry name" value="LEUKOCYTE RECEPTOR CLUSTER MEMBER 1"/>
    <property type="match status" value="1"/>
</dbReference>
<feature type="compositionally biased region" description="Basic and acidic residues" evidence="2">
    <location>
        <begin position="230"/>
        <end position="240"/>
    </location>
</feature>
<feature type="compositionally biased region" description="Basic and acidic residues" evidence="2">
    <location>
        <begin position="254"/>
        <end position="276"/>
    </location>
</feature>
<dbReference type="Proteomes" id="UP001519460">
    <property type="component" value="Unassembled WGS sequence"/>
</dbReference>
<feature type="region of interest" description="Disordered" evidence="2">
    <location>
        <begin position="158"/>
        <end position="240"/>
    </location>
</feature>
<feature type="compositionally biased region" description="Basic residues" evidence="2">
    <location>
        <begin position="175"/>
        <end position="199"/>
    </location>
</feature>
<name>A0ABD0K8J5_9CAEN</name>
<evidence type="ECO:0000256" key="2">
    <source>
        <dbReference type="SAM" id="MobiDB-lite"/>
    </source>
</evidence>
<dbReference type="SMART" id="SM01083">
    <property type="entry name" value="Cir_N"/>
    <property type="match status" value="1"/>
</dbReference>
<protein>
    <recommendedName>
        <fullName evidence="3">CBF1-interacting co-repressor CIR N-terminal domain-containing protein</fullName>
    </recommendedName>
</protein>
<evidence type="ECO:0000313" key="5">
    <source>
        <dbReference type="Proteomes" id="UP001519460"/>
    </source>
</evidence>
<organism evidence="4 5">
    <name type="scientific">Batillaria attramentaria</name>
    <dbReference type="NCBI Taxonomy" id="370345"/>
    <lineage>
        <taxon>Eukaryota</taxon>
        <taxon>Metazoa</taxon>
        <taxon>Spiralia</taxon>
        <taxon>Lophotrochozoa</taxon>
        <taxon>Mollusca</taxon>
        <taxon>Gastropoda</taxon>
        <taxon>Caenogastropoda</taxon>
        <taxon>Sorbeoconcha</taxon>
        <taxon>Cerithioidea</taxon>
        <taxon>Batillariidae</taxon>
        <taxon>Batillaria</taxon>
    </lineage>
</organism>
<feature type="coiled-coil region" evidence="1">
    <location>
        <begin position="10"/>
        <end position="44"/>
    </location>
</feature>
<dbReference type="EMBL" id="JACVVK020000227">
    <property type="protein sequence ID" value="KAK7483377.1"/>
    <property type="molecule type" value="Genomic_DNA"/>
</dbReference>
<dbReference type="Pfam" id="PF10197">
    <property type="entry name" value="Cir_N"/>
    <property type="match status" value="1"/>
</dbReference>
<feature type="compositionally biased region" description="Basic and acidic residues" evidence="2">
    <location>
        <begin position="158"/>
        <end position="174"/>
    </location>
</feature>
<dbReference type="InterPro" id="IPR019339">
    <property type="entry name" value="CIR_N_dom"/>
</dbReference>
<evidence type="ECO:0000256" key="1">
    <source>
        <dbReference type="SAM" id="Coils"/>
    </source>
</evidence>
<feature type="compositionally biased region" description="Basic and acidic residues" evidence="2">
    <location>
        <begin position="112"/>
        <end position="127"/>
    </location>
</feature>
<dbReference type="PANTHER" id="PTHR22093">
    <property type="entry name" value="LEUKOCYTE RECEPTOR CLUSTER LRC MEMBER 1"/>
    <property type="match status" value="1"/>
</dbReference>
<gene>
    <name evidence="4" type="ORF">BaRGS_00025317</name>
</gene>
<evidence type="ECO:0000313" key="4">
    <source>
        <dbReference type="EMBL" id="KAK7483377.1"/>
    </source>
</evidence>
<accession>A0ABD0K8J5</accession>
<reference evidence="4 5" key="1">
    <citation type="journal article" date="2023" name="Sci. Data">
        <title>Genome assembly of the Korean intertidal mud-creeper Batillaria attramentaria.</title>
        <authorList>
            <person name="Patra A.K."/>
            <person name="Ho P.T."/>
            <person name="Jun S."/>
            <person name="Lee S.J."/>
            <person name="Kim Y."/>
            <person name="Won Y.J."/>
        </authorList>
    </citation>
    <scope>NUCLEOTIDE SEQUENCE [LARGE SCALE GENOMIC DNA]</scope>
    <source>
        <strain evidence="4">Wonlab-2016</strain>
    </source>
</reference>
<keyword evidence="1" id="KW-0175">Coiled coil</keyword>
<feature type="region of interest" description="Disordered" evidence="2">
    <location>
        <begin position="103"/>
        <end position="127"/>
    </location>
</feature>
<proteinExistence type="predicted"/>